<dbReference type="EMBL" id="JBIQWK010000011">
    <property type="protein sequence ID" value="MFI0576198.1"/>
    <property type="molecule type" value="Genomic_DNA"/>
</dbReference>
<evidence type="ECO:0000313" key="7">
    <source>
        <dbReference type="Proteomes" id="UP001610810"/>
    </source>
</evidence>
<protein>
    <submittedName>
        <fullName evidence="6">LuxR C-terminal-related transcriptional regulator</fullName>
    </submittedName>
</protein>
<sequence>MTTAFPWARAYDADQLAAFMDDLAAAASGDSDLATLDTIEQAIARHAPTPPPCPLTPRQIDILTESASGETSESTARTLGISVHTVKATKVDLCAQLQAHNITHAVAVAMHYGWLTDYQAPPPKPTPRRRGPVANRSSHAARASRLRRKPGVEAVIGDYSSRNTAYGTARSITAGELNAYAPAGDFEARAYLSRSRRWAVAARYVGTPTTPGRPAS</sequence>
<name>A0ABW7S7F3_STRTE</name>
<evidence type="ECO:0000256" key="4">
    <source>
        <dbReference type="SAM" id="MobiDB-lite"/>
    </source>
</evidence>
<keyword evidence="2" id="KW-0238">DNA-binding</keyword>
<dbReference type="InterPro" id="IPR016032">
    <property type="entry name" value="Sig_transdc_resp-reg_C-effctor"/>
</dbReference>
<keyword evidence="7" id="KW-1185">Reference proteome</keyword>
<dbReference type="InterPro" id="IPR036388">
    <property type="entry name" value="WH-like_DNA-bd_sf"/>
</dbReference>
<feature type="domain" description="HTH luxR-type" evidence="5">
    <location>
        <begin position="48"/>
        <end position="113"/>
    </location>
</feature>
<evidence type="ECO:0000256" key="1">
    <source>
        <dbReference type="ARBA" id="ARBA00023015"/>
    </source>
</evidence>
<accession>A0ABW7S7F3</accession>
<dbReference type="SMART" id="SM00421">
    <property type="entry name" value="HTH_LUXR"/>
    <property type="match status" value="1"/>
</dbReference>
<evidence type="ECO:0000313" key="6">
    <source>
        <dbReference type="EMBL" id="MFI0576198.1"/>
    </source>
</evidence>
<feature type="region of interest" description="Disordered" evidence="4">
    <location>
        <begin position="120"/>
        <end position="147"/>
    </location>
</feature>
<dbReference type="Gene3D" id="1.10.10.10">
    <property type="entry name" value="Winged helix-like DNA-binding domain superfamily/Winged helix DNA-binding domain"/>
    <property type="match status" value="1"/>
</dbReference>
<dbReference type="Proteomes" id="UP001610810">
    <property type="component" value="Unassembled WGS sequence"/>
</dbReference>
<dbReference type="PROSITE" id="PS50043">
    <property type="entry name" value="HTH_LUXR_2"/>
    <property type="match status" value="1"/>
</dbReference>
<organism evidence="6 7">
    <name type="scientific">Streptomyces tendae</name>
    <dbReference type="NCBI Taxonomy" id="1932"/>
    <lineage>
        <taxon>Bacteria</taxon>
        <taxon>Bacillati</taxon>
        <taxon>Actinomycetota</taxon>
        <taxon>Actinomycetes</taxon>
        <taxon>Kitasatosporales</taxon>
        <taxon>Streptomycetaceae</taxon>
        <taxon>Streptomyces</taxon>
    </lineage>
</organism>
<keyword evidence="3" id="KW-0804">Transcription</keyword>
<evidence type="ECO:0000259" key="5">
    <source>
        <dbReference type="PROSITE" id="PS50043"/>
    </source>
</evidence>
<evidence type="ECO:0000256" key="2">
    <source>
        <dbReference type="ARBA" id="ARBA00023125"/>
    </source>
</evidence>
<reference evidence="6 7" key="1">
    <citation type="submission" date="2024-10" db="EMBL/GenBank/DDBJ databases">
        <authorList>
            <person name="Wannawong T."/>
            <person name="Kuncharoen N."/>
            <person name="Mhuantong W."/>
        </authorList>
    </citation>
    <scope>NUCLEOTIDE SEQUENCE [LARGE SCALE GENOMIC DNA]</scope>
    <source>
        <strain evidence="6 7">CALK1-4</strain>
    </source>
</reference>
<comment type="caution">
    <text evidence="6">The sequence shown here is derived from an EMBL/GenBank/DDBJ whole genome shotgun (WGS) entry which is preliminary data.</text>
</comment>
<gene>
    <name evidence="6" type="ORF">ACH3YB_31685</name>
</gene>
<dbReference type="SUPFAM" id="SSF46894">
    <property type="entry name" value="C-terminal effector domain of the bipartite response regulators"/>
    <property type="match status" value="1"/>
</dbReference>
<dbReference type="PANTHER" id="PTHR44688">
    <property type="entry name" value="DNA-BINDING TRANSCRIPTIONAL ACTIVATOR DEVR_DOSR"/>
    <property type="match status" value="1"/>
</dbReference>
<keyword evidence="1" id="KW-0805">Transcription regulation</keyword>
<dbReference type="PANTHER" id="PTHR44688:SF16">
    <property type="entry name" value="DNA-BINDING TRANSCRIPTIONAL ACTIVATOR DEVR_DOSR"/>
    <property type="match status" value="1"/>
</dbReference>
<dbReference type="InterPro" id="IPR000792">
    <property type="entry name" value="Tscrpt_reg_LuxR_C"/>
</dbReference>
<evidence type="ECO:0000256" key="3">
    <source>
        <dbReference type="ARBA" id="ARBA00023163"/>
    </source>
</evidence>
<dbReference type="RefSeq" id="WP_398353440.1">
    <property type="nucleotide sequence ID" value="NZ_JBIQWK010000011.1"/>
</dbReference>
<dbReference type="Pfam" id="PF00196">
    <property type="entry name" value="GerE"/>
    <property type="match status" value="1"/>
</dbReference>
<proteinExistence type="predicted"/>